<sequence length="48" mass="5457">MLNMHYSNAFIILHVEIKQTISTMIVFLSALCMLKALLHIAILDQLSL</sequence>
<dbReference type="Proteomes" id="UP000053586">
    <property type="component" value="Unassembled WGS sequence"/>
</dbReference>
<evidence type="ECO:0000313" key="2">
    <source>
        <dbReference type="EMBL" id="GAB56845.1"/>
    </source>
</evidence>
<organism evidence="2 3">
    <name type="scientific">Glaciecola punicea ACAM 611</name>
    <dbReference type="NCBI Taxonomy" id="1121923"/>
    <lineage>
        <taxon>Bacteria</taxon>
        <taxon>Pseudomonadati</taxon>
        <taxon>Pseudomonadota</taxon>
        <taxon>Gammaproteobacteria</taxon>
        <taxon>Alteromonadales</taxon>
        <taxon>Alteromonadaceae</taxon>
        <taxon>Glaciecola</taxon>
    </lineage>
</organism>
<reference evidence="2 3" key="2">
    <citation type="journal article" date="2017" name="Antonie Van Leeuwenhoek">
        <title>Rhizobium rhizosphaerae sp. nov., a novel species isolated from rice rhizosphere.</title>
        <authorList>
            <person name="Zhao J.J."/>
            <person name="Zhang J."/>
            <person name="Zhang R.J."/>
            <person name="Zhang C.W."/>
            <person name="Yin H.Q."/>
            <person name="Zhang X.X."/>
        </authorList>
    </citation>
    <scope>NUCLEOTIDE SEQUENCE [LARGE SCALE GENOMIC DNA]</scope>
    <source>
        <strain evidence="2 3">ACAM 611</strain>
    </source>
</reference>
<feature type="transmembrane region" description="Helical" evidence="1">
    <location>
        <begin position="21"/>
        <end position="42"/>
    </location>
</feature>
<keyword evidence="3" id="KW-1185">Reference proteome</keyword>
<comment type="caution">
    <text evidence="2">The sequence shown here is derived from an EMBL/GenBank/DDBJ whole genome shotgun (WGS) entry which is preliminary data.</text>
</comment>
<accession>H5TER8</accession>
<dbReference type="EMBL" id="BAET01000033">
    <property type="protein sequence ID" value="GAB56845.1"/>
    <property type="molecule type" value="Genomic_DNA"/>
</dbReference>
<name>H5TER8_9ALTE</name>
<dbReference type="AlphaFoldDB" id="H5TER8"/>
<keyword evidence="1" id="KW-0472">Membrane</keyword>
<keyword evidence="1" id="KW-0812">Transmembrane</keyword>
<reference evidence="2 3" key="1">
    <citation type="journal article" date="2012" name="J. Bacteriol.">
        <title>Genome sequence of proteorhodopsin-containing sea ice bacterium Glaciecola punicea ACAM 611T.</title>
        <authorList>
            <person name="Qin Q.-L."/>
            <person name="Xie B.-B."/>
            <person name="Shu Y.-L."/>
            <person name="Rong J.-C."/>
            <person name="Zhao D.-L."/>
            <person name="Zhang X.-Y."/>
            <person name="Chen X.-L."/>
            <person name="Zhou B.-C."/>
            <person name="Zhanga Y.-Z."/>
        </authorList>
    </citation>
    <scope>NUCLEOTIDE SEQUENCE [LARGE SCALE GENOMIC DNA]</scope>
    <source>
        <strain evidence="2 3">ACAM 611</strain>
    </source>
</reference>
<evidence type="ECO:0000256" key="1">
    <source>
        <dbReference type="SAM" id="Phobius"/>
    </source>
</evidence>
<evidence type="ECO:0000313" key="3">
    <source>
        <dbReference type="Proteomes" id="UP000053586"/>
    </source>
</evidence>
<keyword evidence="1" id="KW-1133">Transmembrane helix</keyword>
<protein>
    <submittedName>
        <fullName evidence="2">Uncharacterized protein</fullName>
    </submittedName>
</protein>
<proteinExistence type="predicted"/>
<gene>
    <name evidence="2" type="ORF">GPUN_2731</name>
</gene>